<feature type="compositionally biased region" description="Acidic residues" evidence="1">
    <location>
        <begin position="144"/>
        <end position="160"/>
    </location>
</feature>
<dbReference type="EMBL" id="BLKI01000018">
    <property type="protein sequence ID" value="GFF73568.1"/>
    <property type="molecule type" value="Genomic_DNA"/>
</dbReference>
<reference evidence="2 3" key="1">
    <citation type="submission" date="2020-01" db="EMBL/GenBank/DDBJ databases">
        <title>Draft genome sequence of Aspergillus lentulus IFM 60648.</title>
        <authorList>
            <person name="Takahashi H."/>
            <person name="Yaguchi T."/>
        </authorList>
    </citation>
    <scope>NUCLEOTIDE SEQUENCE [LARGE SCALE GENOMIC DNA]</scope>
    <source>
        <strain evidence="2 3">IFM 60648</strain>
    </source>
</reference>
<keyword evidence="3" id="KW-1185">Reference proteome</keyword>
<feature type="compositionally biased region" description="Acidic residues" evidence="1">
    <location>
        <begin position="95"/>
        <end position="108"/>
    </location>
</feature>
<sequence length="279" mass="31118">MAKRTREAGNAKGKGEQRTTPASIPQIHRPEVGESSRSAADRVNGPSKRARRSAIVPNSEGDDDENLYSDEHQTNDGDAAAAVIPDTGGKYVDPDNADVEYQEEPIEDDLDEEFDPEAIEAIEMEGIRPDEEIEDLSALFDGDDDEEVEEDSDDEEDDDTQSVASEHVDVDDDTTNEYMERFHIRVSEIIKTFFSIATEAGDIPESATLFRALQQHDQTELLEEVISLFPKRVRVLLGGTERMTVAMLARHLSRPKKGVSIYWVLESYPQEALRTSCGD</sequence>
<evidence type="ECO:0000256" key="1">
    <source>
        <dbReference type="SAM" id="MobiDB-lite"/>
    </source>
</evidence>
<comment type="caution">
    <text evidence="2">The sequence shown here is derived from an EMBL/GenBank/DDBJ whole genome shotgun (WGS) entry which is preliminary data.</text>
</comment>
<dbReference type="Proteomes" id="UP000465220">
    <property type="component" value="Unassembled WGS sequence"/>
</dbReference>
<feature type="compositionally biased region" description="Basic and acidic residues" evidence="1">
    <location>
        <begin position="1"/>
        <end position="17"/>
    </location>
</feature>
<protein>
    <submittedName>
        <fullName evidence="2">Uncharacterized protein</fullName>
    </submittedName>
</protein>
<accession>A0ABQ1A4T1</accession>
<evidence type="ECO:0000313" key="2">
    <source>
        <dbReference type="EMBL" id="GFF73568.1"/>
    </source>
</evidence>
<feature type="region of interest" description="Disordered" evidence="1">
    <location>
        <begin position="1"/>
        <end position="108"/>
    </location>
</feature>
<organism evidence="2 3">
    <name type="scientific">Aspergillus lentulus</name>
    <dbReference type="NCBI Taxonomy" id="293939"/>
    <lineage>
        <taxon>Eukaryota</taxon>
        <taxon>Fungi</taxon>
        <taxon>Dikarya</taxon>
        <taxon>Ascomycota</taxon>
        <taxon>Pezizomycotina</taxon>
        <taxon>Eurotiomycetes</taxon>
        <taxon>Eurotiomycetidae</taxon>
        <taxon>Eurotiales</taxon>
        <taxon>Aspergillaceae</taxon>
        <taxon>Aspergillus</taxon>
        <taxon>Aspergillus subgen. Fumigati</taxon>
    </lineage>
</organism>
<evidence type="ECO:0000313" key="3">
    <source>
        <dbReference type="Proteomes" id="UP000465220"/>
    </source>
</evidence>
<feature type="region of interest" description="Disordered" evidence="1">
    <location>
        <begin position="144"/>
        <end position="172"/>
    </location>
</feature>
<proteinExistence type="predicted"/>
<gene>
    <name evidence="2" type="ORF">IFM60648_03969</name>
</gene>
<name>A0ABQ1A4T1_ASPLE</name>